<evidence type="ECO:0000313" key="2">
    <source>
        <dbReference type="Proteomes" id="UP000789525"/>
    </source>
</evidence>
<dbReference type="Proteomes" id="UP000789525">
    <property type="component" value="Unassembled WGS sequence"/>
</dbReference>
<evidence type="ECO:0000313" key="1">
    <source>
        <dbReference type="EMBL" id="CAG8667472.1"/>
    </source>
</evidence>
<protein>
    <submittedName>
        <fullName evidence="1">6676_t:CDS:1</fullName>
    </submittedName>
</protein>
<name>A0ACA9NMY0_9GLOM</name>
<feature type="non-terminal residue" evidence="1">
    <location>
        <position position="205"/>
    </location>
</feature>
<reference evidence="1" key="1">
    <citation type="submission" date="2021-06" db="EMBL/GenBank/DDBJ databases">
        <authorList>
            <person name="Kallberg Y."/>
            <person name="Tangrot J."/>
            <person name="Rosling A."/>
        </authorList>
    </citation>
    <scope>NUCLEOTIDE SEQUENCE</scope>
    <source>
        <strain evidence="1">CL356</strain>
    </source>
</reference>
<feature type="non-terminal residue" evidence="1">
    <location>
        <position position="1"/>
    </location>
</feature>
<accession>A0ACA9NMY0</accession>
<keyword evidence="2" id="KW-1185">Reference proteome</keyword>
<sequence>IAKEFGSNAEARAYLAERHVNFLDVNSPEFVIAIKDCVNEFQQSVKLNLASEQMYIDWIEWIVSSNEESKFEEVQEIIQKSIDIYPQSPQLWLKRINIVKSYEGQHQDESIDEIYKIALKHNPESVILWNSYISWIFTMWKNGELKDHELENTIMSSISRVASIPLSLQANKGNNSEEVKDLVITRYLNWADENGGLEKARKVYK</sequence>
<comment type="caution">
    <text evidence="1">The sequence shown here is derived from an EMBL/GenBank/DDBJ whole genome shotgun (WGS) entry which is preliminary data.</text>
</comment>
<organism evidence="1 2">
    <name type="scientific">Acaulospora colombiana</name>
    <dbReference type="NCBI Taxonomy" id="27376"/>
    <lineage>
        <taxon>Eukaryota</taxon>
        <taxon>Fungi</taxon>
        <taxon>Fungi incertae sedis</taxon>
        <taxon>Mucoromycota</taxon>
        <taxon>Glomeromycotina</taxon>
        <taxon>Glomeromycetes</taxon>
        <taxon>Diversisporales</taxon>
        <taxon>Acaulosporaceae</taxon>
        <taxon>Acaulospora</taxon>
    </lineage>
</organism>
<proteinExistence type="predicted"/>
<dbReference type="EMBL" id="CAJVPT010023839">
    <property type="protein sequence ID" value="CAG8667472.1"/>
    <property type="molecule type" value="Genomic_DNA"/>
</dbReference>
<gene>
    <name evidence="1" type="ORF">ACOLOM_LOCUS8821</name>
</gene>